<keyword evidence="3" id="KW-1003">Cell membrane</keyword>
<evidence type="ECO:0000313" key="9">
    <source>
        <dbReference type="EMBL" id="MCJ2543313.1"/>
    </source>
</evidence>
<dbReference type="CDD" id="cd06261">
    <property type="entry name" value="TM_PBP2"/>
    <property type="match status" value="1"/>
</dbReference>
<evidence type="ECO:0000256" key="6">
    <source>
        <dbReference type="ARBA" id="ARBA00023136"/>
    </source>
</evidence>
<keyword evidence="10" id="KW-1185">Reference proteome</keyword>
<evidence type="ECO:0000256" key="1">
    <source>
        <dbReference type="ARBA" id="ARBA00004651"/>
    </source>
</evidence>
<dbReference type="Gene3D" id="1.10.3720.10">
    <property type="entry name" value="MetI-like"/>
    <property type="match status" value="1"/>
</dbReference>
<dbReference type="PANTHER" id="PTHR30151:SF20">
    <property type="entry name" value="ABC TRANSPORTER PERMEASE PROTEIN HI_0355-RELATED"/>
    <property type="match status" value="1"/>
</dbReference>
<feature type="transmembrane region" description="Helical" evidence="7">
    <location>
        <begin position="31"/>
        <end position="52"/>
    </location>
</feature>
<evidence type="ECO:0000256" key="7">
    <source>
        <dbReference type="RuleBase" id="RU363032"/>
    </source>
</evidence>
<evidence type="ECO:0000256" key="5">
    <source>
        <dbReference type="ARBA" id="ARBA00022989"/>
    </source>
</evidence>
<name>A0ABT0CC28_THEVL</name>
<protein>
    <submittedName>
        <fullName evidence="9">ABC transporter permease</fullName>
    </submittedName>
</protein>
<evidence type="ECO:0000256" key="4">
    <source>
        <dbReference type="ARBA" id="ARBA00022692"/>
    </source>
</evidence>
<keyword evidence="6 7" id="KW-0472">Membrane</keyword>
<proteinExistence type="inferred from homology"/>
<accession>A0ABT0CC28</accession>
<comment type="subcellular location">
    <subcellularLocation>
        <location evidence="1 7">Cell membrane</location>
        <topology evidence="1 7">Multi-pass membrane protein</topology>
    </subcellularLocation>
</comment>
<keyword evidence="4 7" id="KW-0812">Transmembrane</keyword>
<comment type="similarity">
    <text evidence="7">Belongs to the binding-protein-dependent transport system permease family.</text>
</comment>
<dbReference type="SUPFAM" id="SSF161098">
    <property type="entry name" value="MetI-like"/>
    <property type="match status" value="1"/>
</dbReference>
<evidence type="ECO:0000313" key="10">
    <source>
        <dbReference type="Proteomes" id="UP000830835"/>
    </source>
</evidence>
<organism evidence="9 10">
    <name type="scientific">Thermostichus vulcanus str. 'Rupite'</name>
    <dbReference type="NCBI Taxonomy" id="2813851"/>
    <lineage>
        <taxon>Bacteria</taxon>
        <taxon>Bacillati</taxon>
        <taxon>Cyanobacteriota</taxon>
        <taxon>Cyanophyceae</taxon>
        <taxon>Thermostichales</taxon>
        <taxon>Thermostichaceae</taxon>
        <taxon>Thermostichus</taxon>
    </lineage>
</organism>
<comment type="caution">
    <text evidence="9">The sequence shown here is derived from an EMBL/GenBank/DDBJ whole genome shotgun (WGS) entry which is preliminary data.</text>
</comment>
<reference evidence="9" key="1">
    <citation type="submission" date="2021-02" db="EMBL/GenBank/DDBJ databases">
        <title>The CRISPR/cas machinery reduction and long-range gene transfer in the hot spring cyanobacterium Synechococcus.</title>
        <authorList>
            <person name="Dvorak P."/>
            <person name="Jahodarova E."/>
            <person name="Hasler P."/>
            <person name="Poulickova A."/>
        </authorList>
    </citation>
    <scope>NUCLEOTIDE SEQUENCE</scope>
    <source>
        <strain evidence="9">Rupite</strain>
    </source>
</reference>
<dbReference type="Proteomes" id="UP000830835">
    <property type="component" value="Unassembled WGS sequence"/>
</dbReference>
<evidence type="ECO:0000259" key="8">
    <source>
        <dbReference type="PROSITE" id="PS50928"/>
    </source>
</evidence>
<feature type="transmembrane region" description="Helical" evidence="7">
    <location>
        <begin position="112"/>
        <end position="135"/>
    </location>
</feature>
<feature type="transmembrane region" description="Helical" evidence="7">
    <location>
        <begin position="141"/>
        <end position="162"/>
    </location>
</feature>
<feature type="transmembrane region" description="Helical" evidence="7">
    <location>
        <begin position="72"/>
        <end position="105"/>
    </location>
</feature>
<keyword evidence="5 7" id="KW-1133">Transmembrane helix</keyword>
<feature type="transmembrane region" description="Helical" evidence="7">
    <location>
        <begin position="239"/>
        <end position="260"/>
    </location>
</feature>
<gene>
    <name evidence="9" type="ORF">JX360_10415</name>
</gene>
<dbReference type="PROSITE" id="PS50928">
    <property type="entry name" value="ABC_TM1"/>
    <property type="match status" value="1"/>
</dbReference>
<dbReference type="PANTHER" id="PTHR30151">
    <property type="entry name" value="ALKANE SULFONATE ABC TRANSPORTER-RELATED, MEMBRANE SUBUNIT"/>
    <property type="match status" value="1"/>
</dbReference>
<dbReference type="InterPro" id="IPR035906">
    <property type="entry name" value="MetI-like_sf"/>
</dbReference>
<dbReference type="EMBL" id="JAFIRA010000025">
    <property type="protein sequence ID" value="MCJ2543313.1"/>
    <property type="molecule type" value="Genomic_DNA"/>
</dbReference>
<dbReference type="RefSeq" id="WP_244350590.1">
    <property type="nucleotide sequence ID" value="NZ_JAFIRA010000025.1"/>
</dbReference>
<keyword evidence="2 7" id="KW-0813">Transport</keyword>
<dbReference type="InterPro" id="IPR000515">
    <property type="entry name" value="MetI-like"/>
</dbReference>
<dbReference type="Pfam" id="PF00528">
    <property type="entry name" value="BPD_transp_1"/>
    <property type="match status" value="1"/>
</dbReference>
<evidence type="ECO:0000256" key="2">
    <source>
        <dbReference type="ARBA" id="ARBA00022448"/>
    </source>
</evidence>
<sequence length="270" mass="29231">MSLSLNSCLLLHQLLQGVSSRLWQGIRAYRWSLMIGLGSLLLWQAMGMWGWLPITVPTPWQVALALRRWHEVLWFHAQATGVAALVGYAAACGLALGLGMLAVFVPPAEGLLYNLAVIVYSVPLIALTPLLVIWLGTGSSVRVVIAAIASFFPIMVGAIQGFKATDEQAQELFQLLSADRWQMFCHLQWPAALPYLFAGLKAAAASAVLGAIISEWTGADRGLGMMMTFALFSFDVPQVWLTMLTSAAMAVGSFAVVSFAEQVCMGRRQA</sequence>
<feature type="transmembrane region" description="Helical" evidence="7">
    <location>
        <begin position="192"/>
        <end position="219"/>
    </location>
</feature>
<feature type="domain" description="ABC transmembrane type-1" evidence="8">
    <location>
        <begin position="77"/>
        <end position="260"/>
    </location>
</feature>
<evidence type="ECO:0000256" key="3">
    <source>
        <dbReference type="ARBA" id="ARBA00022475"/>
    </source>
</evidence>